<evidence type="ECO:0000256" key="2">
    <source>
        <dbReference type="SAM" id="SignalP"/>
    </source>
</evidence>
<feature type="region of interest" description="Disordered" evidence="1">
    <location>
        <begin position="32"/>
        <end position="52"/>
    </location>
</feature>
<evidence type="ECO:0000313" key="4">
    <source>
        <dbReference type="Proteomes" id="UP000293360"/>
    </source>
</evidence>
<protein>
    <recommendedName>
        <fullName evidence="5">Secreted protein</fullName>
    </recommendedName>
</protein>
<dbReference type="Proteomes" id="UP000293360">
    <property type="component" value="Unassembled WGS sequence"/>
</dbReference>
<keyword evidence="2" id="KW-0732">Signal</keyword>
<evidence type="ECO:0000256" key="1">
    <source>
        <dbReference type="SAM" id="MobiDB-lite"/>
    </source>
</evidence>
<comment type="caution">
    <text evidence="3">The sequence shown here is derived from an EMBL/GenBank/DDBJ whole genome shotgun (WGS) entry which is preliminary data.</text>
</comment>
<name>A0A4Q4T4F2_9PEZI</name>
<feature type="chain" id="PRO_5020469735" description="Secreted protein" evidence="2">
    <location>
        <begin position="23"/>
        <end position="134"/>
    </location>
</feature>
<feature type="signal peptide" evidence="2">
    <location>
        <begin position="1"/>
        <end position="22"/>
    </location>
</feature>
<evidence type="ECO:0008006" key="5">
    <source>
        <dbReference type="Google" id="ProtNLM"/>
    </source>
</evidence>
<accession>A0A4Q4T4F2</accession>
<sequence>MMFSPYIVFLAATAGLLATVGAVPAAADTTPCTTSEAMYSPKPKPPPTTQKPVIPETCSTNLLPDAVLPAAANRPGMPAVHQGVEHDGAVFDGLLPDDADDYCAEGRVPNVRPLPHPYGVDHVHDGLPRRAYHY</sequence>
<dbReference type="OrthoDB" id="4774965at2759"/>
<keyword evidence="4" id="KW-1185">Reference proteome</keyword>
<organism evidence="3 4">
    <name type="scientific">Monosporascus ibericus</name>
    <dbReference type="NCBI Taxonomy" id="155417"/>
    <lineage>
        <taxon>Eukaryota</taxon>
        <taxon>Fungi</taxon>
        <taxon>Dikarya</taxon>
        <taxon>Ascomycota</taxon>
        <taxon>Pezizomycotina</taxon>
        <taxon>Sordariomycetes</taxon>
        <taxon>Xylariomycetidae</taxon>
        <taxon>Xylariales</taxon>
        <taxon>Xylariales incertae sedis</taxon>
        <taxon>Monosporascus</taxon>
    </lineage>
</organism>
<reference evidence="3 4" key="1">
    <citation type="submission" date="2018-06" db="EMBL/GenBank/DDBJ databases">
        <title>Complete Genomes of Monosporascus.</title>
        <authorList>
            <person name="Robinson A.J."/>
            <person name="Natvig D.O."/>
        </authorList>
    </citation>
    <scope>NUCLEOTIDE SEQUENCE [LARGE SCALE GENOMIC DNA]</scope>
    <source>
        <strain evidence="3 4">CBS 110550</strain>
    </source>
</reference>
<proteinExistence type="predicted"/>
<evidence type="ECO:0000313" key="3">
    <source>
        <dbReference type="EMBL" id="RYP00249.1"/>
    </source>
</evidence>
<dbReference type="AlphaFoldDB" id="A0A4Q4T4F2"/>
<gene>
    <name evidence="3" type="ORF">DL764_006585</name>
</gene>
<dbReference type="EMBL" id="QJNU01000395">
    <property type="protein sequence ID" value="RYP00249.1"/>
    <property type="molecule type" value="Genomic_DNA"/>
</dbReference>